<dbReference type="PaxDb" id="4081-Solyc03g118460.1.1"/>
<feature type="transmembrane region" description="Helical" evidence="1">
    <location>
        <begin position="6"/>
        <end position="27"/>
    </location>
</feature>
<keyword evidence="1" id="KW-0812">Transmembrane</keyword>
<dbReference type="Gramene" id="Solyc03g118455.1.1">
    <property type="protein sequence ID" value="Solyc03g118455.1.1"/>
    <property type="gene ID" value="Solyc03g118455.1"/>
</dbReference>
<dbReference type="InParanoid" id="A0A3Q7FUF5"/>
<evidence type="ECO:0000313" key="3">
    <source>
        <dbReference type="Proteomes" id="UP000004994"/>
    </source>
</evidence>
<dbReference type="AlphaFoldDB" id="A0A3Q7FUF5"/>
<accession>A0A3Q7FUF5</accession>
<proteinExistence type="predicted"/>
<keyword evidence="1" id="KW-1133">Transmembrane helix</keyword>
<dbReference type="Proteomes" id="UP000004994">
    <property type="component" value="Chromosome 3"/>
</dbReference>
<dbReference type="EnsemblPlants" id="Solyc03g118455.1.1">
    <property type="protein sequence ID" value="Solyc03g118455.1.1"/>
    <property type="gene ID" value="Solyc03g118455.1"/>
</dbReference>
<keyword evidence="1" id="KW-0472">Membrane</keyword>
<reference evidence="2" key="1">
    <citation type="journal article" date="2012" name="Nature">
        <title>The tomato genome sequence provides insights into fleshy fruit evolution.</title>
        <authorList>
            <consortium name="Tomato Genome Consortium"/>
        </authorList>
    </citation>
    <scope>NUCLEOTIDE SEQUENCE [LARGE SCALE GENOMIC DNA]</scope>
    <source>
        <strain evidence="2">cv. Heinz 1706</strain>
    </source>
</reference>
<evidence type="ECO:0000256" key="1">
    <source>
        <dbReference type="SAM" id="Phobius"/>
    </source>
</evidence>
<organism evidence="2">
    <name type="scientific">Solanum lycopersicum</name>
    <name type="common">Tomato</name>
    <name type="synonym">Lycopersicon esculentum</name>
    <dbReference type="NCBI Taxonomy" id="4081"/>
    <lineage>
        <taxon>Eukaryota</taxon>
        <taxon>Viridiplantae</taxon>
        <taxon>Streptophyta</taxon>
        <taxon>Embryophyta</taxon>
        <taxon>Tracheophyta</taxon>
        <taxon>Spermatophyta</taxon>
        <taxon>Magnoliopsida</taxon>
        <taxon>eudicotyledons</taxon>
        <taxon>Gunneridae</taxon>
        <taxon>Pentapetalae</taxon>
        <taxon>asterids</taxon>
        <taxon>lamiids</taxon>
        <taxon>Solanales</taxon>
        <taxon>Solanaceae</taxon>
        <taxon>Solanoideae</taxon>
        <taxon>Solaneae</taxon>
        <taxon>Solanum</taxon>
        <taxon>Solanum subgen. Lycopersicon</taxon>
    </lineage>
</organism>
<name>A0A3Q7FUF5_SOLLC</name>
<reference evidence="2" key="2">
    <citation type="submission" date="2019-01" db="UniProtKB">
        <authorList>
            <consortium name="EnsemblPlants"/>
        </authorList>
    </citation>
    <scope>IDENTIFICATION</scope>
    <source>
        <strain evidence="2">cv. Heinz 1706</strain>
    </source>
</reference>
<protein>
    <submittedName>
        <fullName evidence="2">Uncharacterized protein</fullName>
    </submittedName>
</protein>
<evidence type="ECO:0000313" key="2">
    <source>
        <dbReference type="EnsemblPlants" id="Solyc03g118455.1.1"/>
    </source>
</evidence>
<keyword evidence="3" id="KW-1185">Reference proteome</keyword>
<sequence>MMRTQVGLALPVGKVLFNLLVCILKWWSGIRCPNMAVLFNQIQVFNHREYLLGGSPMHVHQSRGPKPLDGAVFLG</sequence>